<comment type="caution">
    <text evidence="2">The sequence shown here is derived from an EMBL/GenBank/DDBJ whole genome shotgun (WGS) entry which is preliminary data.</text>
</comment>
<evidence type="ECO:0000256" key="1">
    <source>
        <dbReference type="SAM" id="MobiDB-lite"/>
    </source>
</evidence>
<keyword evidence="3" id="KW-1185">Reference proteome</keyword>
<proteinExistence type="predicted"/>
<dbReference type="Proteomes" id="UP001054837">
    <property type="component" value="Unassembled WGS sequence"/>
</dbReference>
<organism evidence="2 3">
    <name type="scientific">Caerostris darwini</name>
    <dbReference type="NCBI Taxonomy" id="1538125"/>
    <lineage>
        <taxon>Eukaryota</taxon>
        <taxon>Metazoa</taxon>
        <taxon>Ecdysozoa</taxon>
        <taxon>Arthropoda</taxon>
        <taxon>Chelicerata</taxon>
        <taxon>Arachnida</taxon>
        <taxon>Araneae</taxon>
        <taxon>Araneomorphae</taxon>
        <taxon>Entelegynae</taxon>
        <taxon>Araneoidea</taxon>
        <taxon>Araneidae</taxon>
        <taxon>Caerostris</taxon>
    </lineage>
</organism>
<evidence type="ECO:0000313" key="2">
    <source>
        <dbReference type="EMBL" id="GIY37883.1"/>
    </source>
</evidence>
<feature type="region of interest" description="Disordered" evidence="1">
    <location>
        <begin position="113"/>
        <end position="137"/>
    </location>
</feature>
<accession>A0AAV4STX9</accession>
<feature type="compositionally biased region" description="Polar residues" evidence="1">
    <location>
        <begin position="116"/>
        <end position="134"/>
    </location>
</feature>
<protein>
    <submittedName>
        <fullName evidence="2">Uncharacterized protein</fullName>
    </submittedName>
</protein>
<sequence>MESFGTTYAFALDSSLNRKKDYLEEKLLFLLQQTERPKNPCSNIQKGGLIIGSPHGNISGDDDLSSLNRKKGYLQEKLLLLLQQTERPKKSMLQHTEGGLIIGFPHGNISGDDDLSSNQASLSADTSNPNSPSNFLDPDTAIIRLKRESIEYDNFAKQAISVFRNARLLFSS</sequence>
<gene>
    <name evidence="2" type="ORF">CDAR_57481</name>
</gene>
<reference evidence="2 3" key="1">
    <citation type="submission" date="2021-06" db="EMBL/GenBank/DDBJ databases">
        <title>Caerostris darwini draft genome.</title>
        <authorList>
            <person name="Kono N."/>
            <person name="Arakawa K."/>
        </authorList>
    </citation>
    <scope>NUCLEOTIDE SEQUENCE [LARGE SCALE GENOMIC DNA]</scope>
</reference>
<name>A0AAV4STX9_9ARAC</name>
<dbReference type="AlphaFoldDB" id="A0AAV4STX9"/>
<dbReference type="EMBL" id="BPLQ01008522">
    <property type="protein sequence ID" value="GIY37883.1"/>
    <property type="molecule type" value="Genomic_DNA"/>
</dbReference>
<evidence type="ECO:0000313" key="3">
    <source>
        <dbReference type="Proteomes" id="UP001054837"/>
    </source>
</evidence>